<name>A0A4S4DU62_CAMSN</name>
<evidence type="ECO:0000256" key="3">
    <source>
        <dbReference type="PROSITE-ProRule" id="PRU00708"/>
    </source>
</evidence>
<sequence>MNHTLSHLLQSCQTLRFLKSIHARLTIDGSIASSDFILNKILRLYSRFGATEYGRKLFDKIPQPNSFLWTSVIHGYAENFQYTEALTLFSRMQSESVEPLNFTICSVLKALARQTRLKDGEAVFGFVLKYGFGYDLIVPNALLDLFMRCGKVDFARRVFNEMHERDVVSWNSMISGYGNNGRVDTARELFDIMVERNVISWTSMICGYAKAGDMVEAHALFEAMPLKDLASWNVMISGYMEVGDLNVARFAFEAMKIRDVGTWNLMISGFCKAGEVESAKEYFNRMPSKNVASWAIMIDGYIKAREIDSARSLFDQMPEKNLVTWSTMIGGYAKNGQPRSALELFEHFKKQGIEPDETFILGIISACSQLGILDAAESIIQNYVGPSLFSNLRVVTSLIDMYAKCGSIKKAFQVFKTANRKDLLCYSTMIAAFANHGLGQDAISLFDEMHRAKVRPDGVAFLGVLSACNHGGLVHEGKWYFKQMIEAFGIRPSEKHYACMVGLLGRAGCLEEAHDLIGSMPMGPTSVMWGALLAACAVNCNIQLAETAAAELFKSEPDNSGNYILLSNIYAASGRWHDVAKVRAMIREKQVRKNRGSSWFELGSVVHEFVMGDVSHSESDNIYLILNLLGEDMKLSGYVIDAKKNYFLRLSTACHHFSSSCNDVEDVSEA</sequence>
<dbReference type="InterPro" id="IPR046960">
    <property type="entry name" value="PPR_At4g14850-like_plant"/>
</dbReference>
<accession>A0A4S4DU62</accession>
<dbReference type="InterPro" id="IPR011990">
    <property type="entry name" value="TPR-like_helical_dom_sf"/>
</dbReference>
<feature type="repeat" description="PPR" evidence="3">
    <location>
        <begin position="321"/>
        <end position="355"/>
    </location>
</feature>
<dbReference type="GO" id="GO:0009451">
    <property type="term" value="P:RNA modification"/>
    <property type="evidence" value="ECO:0007669"/>
    <property type="project" value="InterPro"/>
</dbReference>
<feature type="repeat" description="PPR" evidence="3">
    <location>
        <begin position="166"/>
        <end position="200"/>
    </location>
</feature>
<dbReference type="Gene3D" id="1.25.40.10">
    <property type="entry name" value="Tetratricopeptide repeat domain"/>
    <property type="match status" value="5"/>
</dbReference>
<dbReference type="PANTHER" id="PTHR47926">
    <property type="entry name" value="PENTATRICOPEPTIDE REPEAT-CONTAINING PROTEIN"/>
    <property type="match status" value="1"/>
</dbReference>
<comment type="similarity">
    <text evidence="1">Belongs to the PPR family. PCMP-H subfamily.</text>
</comment>
<evidence type="ECO:0000313" key="4">
    <source>
        <dbReference type="EMBL" id="THG06275.1"/>
    </source>
</evidence>
<feature type="repeat" description="PPR" evidence="3">
    <location>
        <begin position="135"/>
        <end position="165"/>
    </location>
</feature>
<dbReference type="FunFam" id="1.25.40.10:FF:000366">
    <property type="entry name" value="Pentatricopeptide (PPR) repeat-containing protein"/>
    <property type="match status" value="1"/>
</dbReference>
<dbReference type="InterPro" id="IPR046848">
    <property type="entry name" value="E_motif"/>
</dbReference>
<evidence type="ECO:0008006" key="6">
    <source>
        <dbReference type="Google" id="ProtNLM"/>
    </source>
</evidence>
<dbReference type="Proteomes" id="UP000306102">
    <property type="component" value="Unassembled WGS sequence"/>
</dbReference>
<keyword evidence="5" id="KW-1185">Reference proteome</keyword>
<dbReference type="PROSITE" id="PS51375">
    <property type="entry name" value="PPR"/>
    <property type="match status" value="6"/>
</dbReference>
<dbReference type="AlphaFoldDB" id="A0A4S4DU62"/>
<dbReference type="NCBIfam" id="TIGR00756">
    <property type="entry name" value="PPR"/>
    <property type="match status" value="8"/>
</dbReference>
<feature type="repeat" description="PPR" evidence="3">
    <location>
        <begin position="259"/>
        <end position="293"/>
    </location>
</feature>
<dbReference type="PANTHER" id="PTHR47926:SF537">
    <property type="entry name" value="PENTACOTRIPEPTIDE-REPEAT REGION OF PRORP DOMAIN-CONTAINING PROTEIN"/>
    <property type="match status" value="1"/>
</dbReference>
<dbReference type="InterPro" id="IPR002885">
    <property type="entry name" value="PPR_rpt"/>
</dbReference>
<dbReference type="Pfam" id="PF20431">
    <property type="entry name" value="E_motif"/>
    <property type="match status" value="1"/>
</dbReference>
<comment type="caution">
    <text evidence="4">The sequence shown here is derived from an EMBL/GenBank/DDBJ whole genome shotgun (WGS) entry which is preliminary data.</text>
</comment>
<keyword evidence="2" id="KW-0677">Repeat</keyword>
<feature type="repeat" description="PPR" evidence="3">
    <location>
        <begin position="65"/>
        <end position="99"/>
    </location>
</feature>
<dbReference type="GO" id="GO:0003723">
    <property type="term" value="F:RNA binding"/>
    <property type="evidence" value="ECO:0007669"/>
    <property type="project" value="InterPro"/>
</dbReference>
<dbReference type="Pfam" id="PF13041">
    <property type="entry name" value="PPR_2"/>
    <property type="match status" value="3"/>
</dbReference>
<evidence type="ECO:0000256" key="1">
    <source>
        <dbReference type="ARBA" id="ARBA00006643"/>
    </source>
</evidence>
<dbReference type="FunFam" id="1.25.40.10:FF:000031">
    <property type="entry name" value="Pentatricopeptide repeat-containing protein mitochondrial"/>
    <property type="match status" value="1"/>
</dbReference>
<reference evidence="4 5" key="1">
    <citation type="journal article" date="2018" name="Proc. Natl. Acad. Sci. U.S.A.">
        <title>Draft genome sequence of Camellia sinensis var. sinensis provides insights into the evolution of the tea genome and tea quality.</title>
        <authorList>
            <person name="Wei C."/>
            <person name="Yang H."/>
            <person name="Wang S."/>
            <person name="Zhao J."/>
            <person name="Liu C."/>
            <person name="Gao L."/>
            <person name="Xia E."/>
            <person name="Lu Y."/>
            <person name="Tai Y."/>
            <person name="She G."/>
            <person name="Sun J."/>
            <person name="Cao H."/>
            <person name="Tong W."/>
            <person name="Gao Q."/>
            <person name="Li Y."/>
            <person name="Deng W."/>
            <person name="Jiang X."/>
            <person name="Wang W."/>
            <person name="Chen Q."/>
            <person name="Zhang S."/>
            <person name="Li H."/>
            <person name="Wu J."/>
            <person name="Wang P."/>
            <person name="Li P."/>
            <person name="Shi C."/>
            <person name="Zheng F."/>
            <person name="Jian J."/>
            <person name="Huang B."/>
            <person name="Shan D."/>
            <person name="Shi M."/>
            <person name="Fang C."/>
            <person name="Yue Y."/>
            <person name="Li F."/>
            <person name="Li D."/>
            <person name="Wei S."/>
            <person name="Han B."/>
            <person name="Jiang C."/>
            <person name="Yin Y."/>
            <person name="Xia T."/>
            <person name="Zhang Z."/>
            <person name="Bennetzen J.L."/>
            <person name="Zhao S."/>
            <person name="Wan X."/>
        </authorList>
    </citation>
    <scope>NUCLEOTIDE SEQUENCE [LARGE SCALE GENOMIC DNA]</scope>
    <source>
        <strain evidence="5">cv. Shuchazao</strain>
        <tissue evidence="4">Leaf</tissue>
    </source>
</reference>
<dbReference type="FunFam" id="1.25.40.10:FF:000333">
    <property type="entry name" value="Pentatricopeptide repeat-containing protein"/>
    <property type="match status" value="1"/>
</dbReference>
<organism evidence="4 5">
    <name type="scientific">Camellia sinensis var. sinensis</name>
    <name type="common">China tea</name>
    <dbReference type="NCBI Taxonomy" id="542762"/>
    <lineage>
        <taxon>Eukaryota</taxon>
        <taxon>Viridiplantae</taxon>
        <taxon>Streptophyta</taxon>
        <taxon>Embryophyta</taxon>
        <taxon>Tracheophyta</taxon>
        <taxon>Spermatophyta</taxon>
        <taxon>Magnoliopsida</taxon>
        <taxon>eudicotyledons</taxon>
        <taxon>Gunneridae</taxon>
        <taxon>Pentapetalae</taxon>
        <taxon>asterids</taxon>
        <taxon>Ericales</taxon>
        <taxon>Theaceae</taxon>
        <taxon>Camellia</taxon>
    </lineage>
</organism>
<feature type="repeat" description="PPR" evidence="3">
    <location>
        <begin position="422"/>
        <end position="456"/>
    </location>
</feature>
<evidence type="ECO:0000313" key="5">
    <source>
        <dbReference type="Proteomes" id="UP000306102"/>
    </source>
</evidence>
<gene>
    <name evidence="4" type="ORF">TEA_006050</name>
</gene>
<dbReference type="STRING" id="542762.A0A4S4DU62"/>
<dbReference type="Pfam" id="PF01535">
    <property type="entry name" value="PPR"/>
    <property type="match status" value="7"/>
</dbReference>
<protein>
    <recommendedName>
        <fullName evidence="6">Pentatricopeptide repeat-containing protein</fullName>
    </recommendedName>
</protein>
<dbReference type="EMBL" id="SDRB02010471">
    <property type="protein sequence ID" value="THG06275.1"/>
    <property type="molecule type" value="Genomic_DNA"/>
</dbReference>
<evidence type="ECO:0000256" key="2">
    <source>
        <dbReference type="ARBA" id="ARBA00022737"/>
    </source>
</evidence>
<proteinExistence type="inferred from homology"/>